<comment type="catalytic activity">
    <reaction evidence="10">
        <text>4-CDP-2-C-methyl-D-erythritol + ATP = 4-CDP-2-C-methyl-D-erythritol 2-phosphate + ADP + H(+)</text>
        <dbReference type="Rhea" id="RHEA:18437"/>
        <dbReference type="ChEBI" id="CHEBI:15378"/>
        <dbReference type="ChEBI" id="CHEBI:30616"/>
        <dbReference type="ChEBI" id="CHEBI:57823"/>
        <dbReference type="ChEBI" id="CHEBI:57919"/>
        <dbReference type="ChEBI" id="CHEBI:456216"/>
        <dbReference type="EC" id="2.7.1.148"/>
    </reaction>
</comment>
<feature type="binding site" evidence="10">
    <location>
        <begin position="95"/>
        <end position="105"/>
    </location>
    <ligand>
        <name>ATP</name>
        <dbReference type="ChEBI" id="CHEBI:30616"/>
    </ligand>
</feature>
<evidence type="ECO:0000259" key="12">
    <source>
        <dbReference type="Pfam" id="PF08544"/>
    </source>
</evidence>
<keyword evidence="6 10" id="KW-0418">Kinase</keyword>
<evidence type="ECO:0000256" key="3">
    <source>
        <dbReference type="ARBA" id="ARBA00017473"/>
    </source>
</evidence>
<dbReference type="RefSeq" id="WP_222988223.1">
    <property type="nucleotide sequence ID" value="NZ_JAINVV010000001.1"/>
</dbReference>
<comment type="pathway">
    <text evidence="10">Isoprenoid biosynthesis; isopentenyl diphosphate biosynthesis via DXP pathway; isopentenyl diphosphate from 1-deoxy-D-xylulose 5-phosphate: step 3/6.</text>
</comment>
<evidence type="ECO:0000256" key="1">
    <source>
        <dbReference type="ARBA" id="ARBA00009684"/>
    </source>
</evidence>
<evidence type="ECO:0000256" key="4">
    <source>
        <dbReference type="ARBA" id="ARBA00022679"/>
    </source>
</evidence>
<dbReference type="GO" id="GO:0050515">
    <property type="term" value="F:4-(cytidine 5'-diphospho)-2-C-methyl-D-erythritol kinase activity"/>
    <property type="evidence" value="ECO:0007669"/>
    <property type="project" value="UniProtKB-EC"/>
</dbReference>
<dbReference type="Proteomes" id="UP000706039">
    <property type="component" value="Unassembled WGS sequence"/>
</dbReference>
<keyword evidence="7 10" id="KW-0067">ATP-binding</keyword>
<dbReference type="PIRSF" id="PIRSF010376">
    <property type="entry name" value="IspE"/>
    <property type="match status" value="1"/>
</dbReference>
<dbReference type="NCBIfam" id="NF011202">
    <property type="entry name" value="PRK14608.1"/>
    <property type="match status" value="1"/>
</dbReference>
<evidence type="ECO:0000259" key="11">
    <source>
        <dbReference type="Pfam" id="PF00288"/>
    </source>
</evidence>
<dbReference type="EC" id="2.7.1.148" evidence="2 10"/>
<dbReference type="NCBIfam" id="TIGR00154">
    <property type="entry name" value="ispE"/>
    <property type="match status" value="1"/>
</dbReference>
<name>A0ABS7PIK9_9SPHN</name>
<gene>
    <name evidence="10" type="primary">ispE</name>
    <name evidence="13" type="ORF">K7G82_02465</name>
</gene>
<dbReference type="PANTHER" id="PTHR43527:SF2">
    <property type="entry name" value="4-DIPHOSPHOCYTIDYL-2-C-METHYL-D-ERYTHRITOL KINASE, CHLOROPLASTIC"/>
    <property type="match status" value="1"/>
</dbReference>
<dbReference type="InterPro" id="IPR006204">
    <property type="entry name" value="GHMP_kinase_N_dom"/>
</dbReference>
<feature type="active site" evidence="10">
    <location>
        <position position="10"/>
    </location>
</feature>
<proteinExistence type="inferred from homology"/>
<dbReference type="InterPro" id="IPR020568">
    <property type="entry name" value="Ribosomal_Su5_D2-typ_SF"/>
</dbReference>
<organism evidence="13 14">
    <name type="scientific">Sphingomonas colocasiae</name>
    <dbReference type="NCBI Taxonomy" id="1848973"/>
    <lineage>
        <taxon>Bacteria</taxon>
        <taxon>Pseudomonadati</taxon>
        <taxon>Pseudomonadota</taxon>
        <taxon>Alphaproteobacteria</taxon>
        <taxon>Sphingomonadales</taxon>
        <taxon>Sphingomonadaceae</taxon>
        <taxon>Sphingomonas</taxon>
    </lineage>
</organism>
<dbReference type="InterPro" id="IPR036554">
    <property type="entry name" value="GHMP_kinase_C_sf"/>
</dbReference>
<evidence type="ECO:0000256" key="9">
    <source>
        <dbReference type="ARBA" id="ARBA00032554"/>
    </source>
</evidence>
<feature type="domain" description="GHMP kinase N-terminal" evidence="11">
    <location>
        <begin position="67"/>
        <end position="142"/>
    </location>
</feature>
<dbReference type="Gene3D" id="3.30.70.890">
    <property type="entry name" value="GHMP kinase, C-terminal domain"/>
    <property type="match status" value="1"/>
</dbReference>
<comment type="similarity">
    <text evidence="1 10">Belongs to the GHMP kinase family. IspE subfamily.</text>
</comment>
<comment type="function">
    <text evidence="10">Catalyzes the phosphorylation of the position 2 hydroxy group of 4-diphosphocytidyl-2C-methyl-D-erythritol.</text>
</comment>
<evidence type="ECO:0000313" key="14">
    <source>
        <dbReference type="Proteomes" id="UP000706039"/>
    </source>
</evidence>
<evidence type="ECO:0000256" key="8">
    <source>
        <dbReference type="ARBA" id="ARBA00023229"/>
    </source>
</evidence>
<dbReference type="SUPFAM" id="SSF54211">
    <property type="entry name" value="Ribosomal protein S5 domain 2-like"/>
    <property type="match status" value="1"/>
</dbReference>
<keyword evidence="5 10" id="KW-0547">Nucleotide-binding</keyword>
<dbReference type="InterPro" id="IPR014721">
    <property type="entry name" value="Ribsml_uS5_D2-typ_fold_subgr"/>
</dbReference>
<feature type="active site" evidence="10">
    <location>
        <position position="136"/>
    </location>
</feature>
<evidence type="ECO:0000313" key="13">
    <source>
        <dbReference type="EMBL" id="MBY8821137.1"/>
    </source>
</evidence>
<dbReference type="Pfam" id="PF00288">
    <property type="entry name" value="GHMP_kinases_N"/>
    <property type="match status" value="1"/>
</dbReference>
<dbReference type="HAMAP" id="MF_00061">
    <property type="entry name" value="IspE"/>
    <property type="match status" value="1"/>
</dbReference>
<comment type="caution">
    <text evidence="13">The sequence shown here is derived from an EMBL/GenBank/DDBJ whole genome shotgun (WGS) entry which is preliminary data.</text>
</comment>
<dbReference type="InterPro" id="IPR013750">
    <property type="entry name" value="GHMP_kinase_C_dom"/>
</dbReference>
<dbReference type="Gene3D" id="3.30.230.10">
    <property type="match status" value="1"/>
</dbReference>
<evidence type="ECO:0000256" key="7">
    <source>
        <dbReference type="ARBA" id="ARBA00022840"/>
    </source>
</evidence>
<dbReference type="SUPFAM" id="SSF55060">
    <property type="entry name" value="GHMP Kinase, C-terminal domain"/>
    <property type="match status" value="1"/>
</dbReference>
<reference evidence="13 14" key="1">
    <citation type="submission" date="2021-08" db="EMBL/GenBank/DDBJ databases">
        <authorList>
            <person name="Tuo L."/>
        </authorList>
    </citation>
    <scope>NUCLEOTIDE SEQUENCE [LARGE SCALE GENOMIC DNA]</scope>
    <source>
        <strain evidence="13 14">JCM 31229</strain>
    </source>
</reference>
<evidence type="ECO:0000256" key="10">
    <source>
        <dbReference type="HAMAP-Rule" id="MF_00061"/>
    </source>
</evidence>
<accession>A0ABS7PIK9</accession>
<sequence>MTLHETAWAKINLALHVRARRADGYHDIESLFAFADAGDLLSAGMDERLSLTIAGPFADGLSDGEDNLVIRAAQALRDAAAPGRGARITLDKRLPVAAGIGGGSADAAAALRLLARLWQVEDEPLLMRIAASLGADVPACVRSRTLRGEGRGDRLDLIDDAALVGMPVLLVNPRIPLATGPVFRGWNGEDRGALASGPPLDAALSGRNDLEAPAVALVPEIGGIVSALAAMPGVRLARMSGSGATCFALFDDAEARDRAAASIADRRPGYWQLAAVLR</sequence>
<keyword evidence="4 10" id="KW-0808">Transferase</keyword>
<dbReference type="Pfam" id="PF08544">
    <property type="entry name" value="GHMP_kinases_C"/>
    <property type="match status" value="1"/>
</dbReference>
<evidence type="ECO:0000256" key="5">
    <source>
        <dbReference type="ARBA" id="ARBA00022741"/>
    </source>
</evidence>
<evidence type="ECO:0000256" key="6">
    <source>
        <dbReference type="ARBA" id="ARBA00022777"/>
    </source>
</evidence>
<protein>
    <recommendedName>
        <fullName evidence="3 10">4-diphosphocytidyl-2-C-methyl-D-erythritol kinase</fullName>
        <shortName evidence="10">CMK</shortName>
        <ecNumber evidence="2 10">2.7.1.148</ecNumber>
    </recommendedName>
    <alternativeName>
        <fullName evidence="9 10">4-(cytidine-5'-diphospho)-2-C-methyl-D-erythritol kinase</fullName>
    </alternativeName>
</protein>
<dbReference type="PANTHER" id="PTHR43527">
    <property type="entry name" value="4-DIPHOSPHOCYTIDYL-2-C-METHYL-D-ERYTHRITOL KINASE, CHLOROPLASTIC"/>
    <property type="match status" value="1"/>
</dbReference>
<dbReference type="EMBL" id="JAINVV010000001">
    <property type="protein sequence ID" value="MBY8821137.1"/>
    <property type="molecule type" value="Genomic_DNA"/>
</dbReference>
<dbReference type="InterPro" id="IPR004424">
    <property type="entry name" value="IspE"/>
</dbReference>
<keyword evidence="14" id="KW-1185">Reference proteome</keyword>
<keyword evidence="8 10" id="KW-0414">Isoprene biosynthesis</keyword>
<evidence type="ECO:0000256" key="2">
    <source>
        <dbReference type="ARBA" id="ARBA00012052"/>
    </source>
</evidence>
<feature type="domain" description="GHMP kinase C-terminal" evidence="12">
    <location>
        <begin position="203"/>
        <end position="263"/>
    </location>
</feature>